<gene>
    <name evidence="1" type="ORF">GZH47_30740</name>
</gene>
<sequence>MTAAPIFRFERTEWKLEEEALAIEPAVNEANVYYVLTSGGGLVRIHTADRSQTVVYTIREDELDISSHVSIILSPLNDFAAVTQTYGRHGVVIDLRNPRVSMAIERDDYHSEQSIFPAAFFVDQRRTLFIHGTKWNRLELSDPSDGKLLTERLILENRMDEETFVRAEHDLDYFHGQLLVSPDQRWVADNGWEWHPAGSVVSWNLASWLGGNPYESEDGPSRRTLWWGKYEWNDAMCWIDAHAIGIAGQLDEGIFDKEDEPALYFERHFRSYDVRDGKLLQAFKIQEGQMFYDDNCLFTCSEADGFIVYDMTGNLRYHDKSMRVSKYQSVSKTFAGVRGNTLTMYTRVQEVQ</sequence>
<dbReference type="InterPro" id="IPR011044">
    <property type="entry name" value="Quino_amine_DH_bsu"/>
</dbReference>
<dbReference type="SUPFAM" id="SSF50969">
    <property type="entry name" value="YVTN repeat-like/Quinoprotein amine dehydrogenase"/>
    <property type="match status" value="1"/>
</dbReference>
<evidence type="ECO:0000313" key="2">
    <source>
        <dbReference type="Proteomes" id="UP000479114"/>
    </source>
</evidence>
<organism evidence="1 2">
    <name type="scientific">Paenibacillus rhizovicinus</name>
    <dbReference type="NCBI Taxonomy" id="2704463"/>
    <lineage>
        <taxon>Bacteria</taxon>
        <taxon>Bacillati</taxon>
        <taxon>Bacillota</taxon>
        <taxon>Bacilli</taxon>
        <taxon>Bacillales</taxon>
        <taxon>Paenibacillaceae</taxon>
        <taxon>Paenibacillus</taxon>
    </lineage>
</organism>
<dbReference type="KEGG" id="prz:GZH47_30740"/>
<reference evidence="1 2" key="1">
    <citation type="submission" date="2020-02" db="EMBL/GenBank/DDBJ databases">
        <title>Paenibacillus sp. nov., isolated from rhizosphere soil of tomato.</title>
        <authorList>
            <person name="Weon H.-Y."/>
            <person name="Lee S.A."/>
        </authorList>
    </citation>
    <scope>NUCLEOTIDE SEQUENCE [LARGE SCALE GENOMIC DNA]</scope>
    <source>
        <strain evidence="1 2">14171R-81</strain>
    </source>
</reference>
<proteinExistence type="predicted"/>
<evidence type="ECO:0008006" key="3">
    <source>
        <dbReference type="Google" id="ProtNLM"/>
    </source>
</evidence>
<dbReference type="AlphaFoldDB" id="A0A6C0PAR2"/>
<accession>A0A6C0PAR2</accession>
<protein>
    <recommendedName>
        <fullName evidence="3">WD40 repeat domain-containing protein</fullName>
    </recommendedName>
</protein>
<evidence type="ECO:0000313" key="1">
    <source>
        <dbReference type="EMBL" id="QHW34743.1"/>
    </source>
</evidence>
<dbReference type="EMBL" id="CP048286">
    <property type="protein sequence ID" value="QHW34743.1"/>
    <property type="molecule type" value="Genomic_DNA"/>
</dbReference>
<dbReference type="RefSeq" id="WP_162644895.1">
    <property type="nucleotide sequence ID" value="NZ_CP048286.1"/>
</dbReference>
<keyword evidence="2" id="KW-1185">Reference proteome</keyword>
<dbReference type="Proteomes" id="UP000479114">
    <property type="component" value="Chromosome"/>
</dbReference>
<name>A0A6C0PAR2_9BACL</name>